<dbReference type="AlphaFoldDB" id="A0AAV3XF85"/>
<dbReference type="EMBL" id="BLAY01000057">
    <property type="protein sequence ID" value="GET39037.1"/>
    <property type="molecule type" value="Genomic_DNA"/>
</dbReference>
<name>A0AAV3XF85_9CYAN</name>
<evidence type="ECO:0000313" key="1">
    <source>
        <dbReference type="EMBL" id="GET39037.1"/>
    </source>
</evidence>
<dbReference type="RefSeq" id="WP_226583892.1">
    <property type="nucleotide sequence ID" value="NZ_BLAY01000057.1"/>
</dbReference>
<comment type="caution">
    <text evidence="1">The sequence shown here is derived from an EMBL/GenBank/DDBJ whole genome shotgun (WGS) entry which is preliminary data.</text>
</comment>
<sequence>MAENTVKVGISFESLLEAISLLAVPEKRKLWEFLEAELFQDRDEEDEDSPETIAEIQAARTDYQAGNYLTLDQYLAQQ</sequence>
<protein>
    <submittedName>
        <fullName evidence="1">Uncharacterized protein</fullName>
    </submittedName>
</protein>
<accession>A0AAV3XF85</accession>
<gene>
    <name evidence="1" type="ORF">MiSe_37980</name>
</gene>
<organism evidence="1 2">
    <name type="scientific">Microseira wollei NIES-4236</name>
    <dbReference type="NCBI Taxonomy" id="2530354"/>
    <lineage>
        <taxon>Bacteria</taxon>
        <taxon>Bacillati</taxon>
        <taxon>Cyanobacteriota</taxon>
        <taxon>Cyanophyceae</taxon>
        <taxon>Oscillatoriophycideae</taxon>
        <taxon>Aerosakkonematales</taxon>
        <taxon>Aerosakkonemataceae</taxon>
        <taxon>Microseira</taxon>
    </lineage>
</organism>
<proteinExistence type="predicted"/>
<dbReference type="Proteomes" id="UP001050975">
    <property type="component" value="Unassembled WGS sequence"/>
</dbReference>
<keyword evidence="2" id="KW-1185">Reference proteome</keyword>
<reference evidence="1" key="1">
    <citation type="submission" date="2019-10" db="EMBL/GenBank/DDBJ databases">
        <title>Draft genome sequece of Microseira wollei NIES-4236.</title>
        <authorList>
            <person name="Yamaguchi H."/>
            <person name="Suzuki S."/>
            <person name="Kawachi M."/>
        </authorList>
    </citation>
    <scope>NUCLEOTIDE SEQUENCE</scope>
    <source>
        <strain evidence="1">NIES-4236</strain>
    </source>
</reference>
<evidence type="ECO:0000313" key="2">
    <source>
        <dbReference type="Proteomes" id="UP001050975"/>
    </source>
</evidence>